<gene>
    <name evidence="1" type="ORF">SAMN05444168_0590</name>
</gene>
<dbReference type="InterPro" id="IPR026349">
    <property type="entry name" value="CHP04255"/>
</dbReference>
<protein>
    <submittedName>
        <fullName evidence="1">TIGR04255 family protein</fullName>
    </submittedName>
</protein>
<organism evidence="1 2">
    <name type="scientific">Paraburkholderia phenazinium</name>
    <dbReference type="NCBI Taxonomy" id="60549"/>
    <lineage>
        <taxon>Bacteria</taxon>
        <taxon>Pseudomonadati</taxon>
        <taxon>Pseudomonadota</taxon>
        <taxon>Betaproteobacteria</taxon>
        <taxon>Burkholderiales</taxon>
        <taxon>Burkholderiaceae</taxon>
        <taxon>Paraburkholderia</taxon>
    </lineage>
</organism>
<evidence type="ECO:0000313" key="2">
    <source>
        <dbReference type="Proteomes" id="UP000184693"/>
    </source>
</evidence>
<proteinExistence type="predicted"/>
<accession>A0A1N6EFX4</accession>
<evidence type="ECO:0000313" key="1">
    <source>
        <dbReference type="EMBL" id="SIN81932.1"/>
    </source>
</evidence>
<dbReference type="Proteomes" id="UP000184693">
    <property type="component" value="Unassembled WGS sequence"/>
</dbReference>
<dbReference type="AlphaFoldDB" id="A0A1N6EFX4"/>
<dbReference type="EMBL" id="FSRM01000001">
    <property type="protein sequence ID" value="SIN81932.1"/>
    <property type="molecule type" value="Genomic_DNA"/>
</dbReference>
<dbReference type="NCBIfam" id="TIGR04255">
    <property type="entry name" value="sporadTIGR04255"/>
    <property type="match status" value="1"/>
</dbReference>
<reference evidence="1 2" key="1">
    <citation type="submission" date="2016-11" db="EMBL/GenBank/DDBJ databases">
        <authorList>
            <person name="Jaros S."/>
            <person name="Januszkiewicz K."/>
            <person name="Wedrychowicz H."/>
        </authorList>
    </citation>
    <scope>NUCLEOTIDE SEQUENCE [LARGE SCALE GENOMIC DNA]</scope>
    <source>
        <strain evidence="1 2">GAS86</strain>
    </source>
</reference>
<sequence length="264" mass="29364">MGIIYKNPSLVEVICELHWELTPVAIPPNMGVDPFLDVIRADLTPRLNAAGFVNSQELAHPQVPRQFLAWQPIVRFAPAPDTWPKIQLGPGIFTVNMAGPNYTGWPDFQPAVDSAVGALIESFPTPEKFLRLKSLQLKYLNAFTNKHDYQTYAQFASTYLGLKSVLPSAFIERIGVTAAEISTNSQTKLPISTPSDSYITVQVSEGLVNQTPGCVLQLAVEKTSKTEPKQIMPWFREANIAAREAFQSLATPRLIELMRPEEKR</sequence>
<name>A0A1N6EFX4_9BURK</name>